<dbReference type="InterPro" id="IPR012854">
    <property type="entry name" value="Cu_amine_oxidase-like_N"/>
</dbReference>
<feature type="signal peptide" evidence="1">
    <location>
        <begin position="1"/>
        <end position="29"/>
    </location>
</feature>
<keyword evidence="1" id="KW-0732">Signal</keyword>
<accession>A0A6C0P3M0</accession>
<dbReference type="InterPro" id="IPR036582">
    <property type="entry name" value="Mao_N_sf"/>
</dbReference>
<name>A0A6C0P3M0_9BACL</name>
<reference evidence="3 4" key="1">
    <citation type="submission" date="2020-02" db="EMBL/GenBank/DDBJ databases">
        <title>Paenibacillus sp. nov., isolated from rhizosphere soil of tomato.</title>
        <authorList>
            <person name="Weon H.-Y."/>
            <person name="Lee S.A."/>
        </authorList>
    </citation>
    <scope>NUCLEOTIDE SEQUENCE [LARGE SCALE GENOMIC DNA]</scope>
    <source>
        <strain evidence="3 4">14171R-81</strain>
    </source>
</reference>
<dbReference type="AlphaFoldDB" id="A0A6C0P3M0"/>
<dbReference type="SUPFAM" id="SSF55383">
    <property type="entry name" value="Copper amine oxidase, domain N"/>
    <property type="match status" value="1"/>
</dbReference>
<dbReference type="KEGG" id="prz:GZH47_17530"/>
<feature type="chain" id="PRO_5025674948" evidence="1">
    <location>
        <begin position="30"/>
        <end position="521"/>
    </location>
</feature>
<dbReference type="Pfam" id="PF07833">
    <property type="entry name" value="Cu_amine_oxidN1"/>
    <property type="match status" value="1"/>
</dbReference>
<proteinExistence type="predicted"/>
<organism evidence="3 4">
    <name type="scientific">Paenibacillus rhizovicinus</name>
    <dbReference type="NCBI Taxonomy" id="2704463"/>
    <lineage>
        <taxon>Bacteria</taxon>
        <taxon>Bacillati</taxon>
        <taxon>Bacillota</taxon>
        <taxon>Bacilli</taxon>
        <taxon>Bacillales</taxon>
        <taxon>Paenibacillaceae</taxon>
        <taxon>Paenibacillus</taxon>
    </lineage>
</organism>
<evidence type="ECO:0000313" key="3">
    <source>
        <dbReference type="EMBL" id="QHW32433.1"/>
    </source>
</evidence>
<protein>
    <submittedName>
        <fullName evidence="3">Copper amine oxidase N-terminal domain-containing protein</fullName>
    </submittedName>
</protein>
<gene>
    <name evidence="3" type="ORF">GZH47_17530</name>
</gene>
<dbReference type="RefSeq" id="WP_162642123.1">
    <property type="nucleotide sequence ID" value="NZ_CP048286.1"/>
</dbReference>
<feature type="domain" description="Copper amine oxidase-like N-terminal" evidence="2">
    <location>
        <begin position="295"/>
        <end position="400"/>
    </location>
</feature>
<dbReference type="Gene3D" id="3.30.457.10">
    <property type="entry name" value="Copper amine oxidase-like, N-terminal domain"/>
    <property type="match status" value="1"/>
</dbReference>
<evidence type="ECO:0000259" key="2">
    <source>
        <dbReference type="Pfam" id="PF07833"/>
    </source>
</evidence>
<keyword evidence="4" id="KW-1185">Reference proteome</keyword>
<evidence type="ECO:0000313" key="4">
    <source>
        <dbReference type="Proteomes" id="UP000479114"/>
    </source>
</evidence>
<sequence>MNIQRLYALGLSILLAAGVLGGTTAAAQAAELPAAAASSTAQAPAAADDGSAAAVPAPAKWPETIQAAVIARVQMQHADMIYVPLFGSREADKAALAKTAIIVNRLIGKLKPSKEQLVGEDSFFSTNLDVMLTDGTEIYLRFKDSKNVLVYIGEDEYSTVDDLALSELYKLQQSPQSDVSTRSPAIGQTVRMTGSDAPLQHGMVRVFVETPGSSGGYQAPKGIYYPSKRALLVYSAPYSEARYDFQFTMPAYGEAIDGSFKPITPGKYELDVDTGASMTMRSVTIAPPAAAQFVINGVVVSDPALAPVVKNGVMLLPMRALAEAFGWDVKWDAAHKAAFVSSLSEVPAASLGSSTALSLWVNGEQLAGANAKPVVVKGSIYLPLRATAEAFGFHIEWTQSVRGAFLTFMPQLLKESLYAGDARKLAAVKLMNGYVNALNGRDVSALGKLFVKNAAPATVIETIGQRLITGIRSVTFEDRPGGTLLANATFTYLFDPNGNKSGTPGIVFALEDGVWKIADVD</sequence>
<evidence type="ECO:0000256" key="1">
    <source>
        <dbReference type="SAM" id="SignalP"/>
    </source>
</evidence>
<dbReference type="Proteomes" id="UP000479114">
    <property type="component" value="Chromosome"/>
</dbReference>
<dbReference type="EMBL" id="CP048286">
    <property type="protein sequence ID" value="QHW32433.1"/>
    <property type="molecule type" value="Genomic_DNA"/>
</dbReference>